<dbReference type="EMBL" id="JAUFPU010000018">
    <property type="protein sequence ID" value="MDN3578691.1"/>
    <property type="molecule type" value="Genomic_DNA"/>
</dbReference>
<evidence type="ECO:0000256" key="1">
    <source>
        <dbReference type="SAM" id="SignalP"/>
    </source>
</evidence>
<keyword evidence="1" id="KW-0732">Signal</keyword>
<comment type="caution">
    <text evidence="2">The sequence shown here is derived from an EMBL/GenBank/DDBJ whole genome shotgun (WGS) entry which is preliminary data.</text>
</comment>
<reference evidence="2" key="2">
    <citation type="submission" date="2023-06" db="EMBL/GenBank/DDBJ databases">
        <authorList>
            <person name="Lucena T."/>
            <person name="Sun Q."/>
        </authorList>
    </citation>
    <scope>NUCLEOTIDE SEQUENCE</scope>
    <source>
        <strain evidence="2">CECT 7703</strain>
    </source>
</reference>
<dbReference type="RefSeq" id="WP_290334020.1">
    <property type="nucleotide sequence ID" value="NZ_JAUFPU010000018.1"/>
</dbReference>
<evidence type="ECO:0000313" key="2">
    <source>
        <dbReference type="EMBL" id="MDN3578691.1"/>
    </source>
</evidence>
<feature type="chain" id="PRO_5047374114" evidence="1">
    <location>
        <begin position="20"/>
        <end position="116"/>
    </location>
</feature>
<proteinExistence type="predicted"/>
<gene>
    <name evidence="2" type="ORF">QWZ03_18145</name>
</gene>
<dbReference type="Proteomes" id="UP001180081">
    <property type="component" value="Unassembled WGS sequence"/>
</dbReference>
<accession>A0ABT8B971</accession>
<organism evidence="2 3">
    <name type="scientific">Chitinimonas viridis</name>
    <dbReference type="NCBI Taxonomy" id="664880"/>
    <lineage>
        <taxon>Bacteria</taxon>
        <taxon>Pseudomonadati</taxon>
        <taxon>Pseudomonadota</taxon>
        <taxon>Betaproteobacteria</taxon>
        <taxon>Neisseriales</taxon>
        <taxon>Chitinibacteraceae</taxon>
        <taxon>Chitinimonas</taxon>
    </lineage>
</organism>
<sequence length="116" mass="12804">MRKMLVGLTAALAVVAAHAATESELLGKAMKGDYQAQRNLAYSYATGWGNAGSPDYIQKTPEKACTWYRVIAMSRSPKVNGGDYSNEYVYCSKLMPHQSEVAWVDAKKLLKQIPDK</sequence>
<reference evidence="2" key="1">
    <citation type="journal article" date="2014" name="Int. J. Syst. Evol. Microbiol.">
        <title>Complete genome of a new Firmicutes species belonging to the dominant human colonic microbiota ('Ruminococcus bicirculans') reveals two chromosomes and a selective capacity to utilize plant glucans.</title>
        <authorList>
            <consortium name="NISC Comparative Sequencing Program"/>
            <person name="Wegmann U."/>
            <person name="Louis P."/>
            <person name="Goesmann A."/>
            <person name="Henrissat B."/>
            <person name="Duncan S.H."/>
            <person name="Flint H.J."/>
        </authorList>
    </citation>
    <scope>NUCLEOTIDE SEQUENCE</scope>
    <source>
        <strain evidence="2">CECT 7703</strain>
    </source>
</reference>
<feature type="signal peptide" evidence="1">
    <location>
        <begin position="1"/>
        <end position="19"/>
    </location>
</feature>
<evidence type="ECO:0000313" key="3">
    <source>
        <dbReference type="Proteomes" id="UP001180081"/>
    </source>
</evidence>
<protein>
    <submittedName>
        <fullName evidence="2">Uncharacterized protein</fullName>
    </submittedName>
</protein>
<name>A0ABT8B971_9NEIS</name>
<keyword evidence="3" id="KW-1185">Reference proteome</keyword>